<feature type="transmembrane region" description="Helical" evidence="6">
    <location>
        <begin position="224"/>
        <end position="243"/>
    </location>
</feature>
<sequence length="807" mass="88586">MSSPAGPLAEPSSAVSPTSPMQRHTRFEDSLPQIPPEGSASEKEETHRTPSTSRRKRWTLGILADDKTDEVPGTVLLLSKFSTRNIPLGLEHEHQRGRSSARGSISGEAERRRSLSTQSIQSPTVQKKTADGQVILDPQPDESKNDPLNWPSWRRDAALLSLGFYCMIGGGVTPILAAGFNQVAATFDTTHAAVARTTGLYMLGLGIGSVIFSPTAILYGKRPIYLLSSVLFVVSSIWCAAAPDYANLAVARIFQGIAVSPVECLPSATIAEIFFLHERAFRIGVYTLLLLGGKNLVPLVSAVIIQALSWRWVFWIVATIVGFGGLMLFLFVPETFWDRTPRPKALTRRSTSRLRRSSTSRNRTFATAKEQHSRKPSSVQSTSRSPSRSLADQAIDHADVEEKQQSRGGHGLDGAGKQSAGLHLSLFGLAPAQNSDPPSNPSPGVRFAKDDPSLPHLHNLNSPYYTDLENNDGYLDFHTARNEARGEALQPTGNNHMQAIPEQTPTFYAAATDPEKQNPSLPSPTASTPNHEGSPQVPALATRRTGLSYTTGLRQQPPQPWKQTLKPWNGRLNKASWWKAAVRPAILFAYPSVLWSALVYSLSVGWLIVLSESVSDVYANRETYNFSSLQIGLVYLSPFIGGVLGTAVAGKFSDVIVRFMARRNDGVYEPEYRLVMAIPIAITTAIGLMGFGWSAEEHDAWIVPTVFFGIISFGCSLGSTTAITFCVDSYRQYAGEALVTLNFSKNVFHGLVWSLFFPQWLEHDGSKEVFVIIGVIQLACMLLTIPMYIFGKRARMWTVRKGMMDKF</sequence>
<gene>
    <name evidence="8" type="ORF">LTR24_009767</name>
</gene>
<comment type="subcellular location">
    <subcellularLocation>
        <location evidence="1">Membrane</location>
        <topology evidence="1">Multi-pass membrane protein</topology>
    </subcellularLocation>
</comment>
<protein>
    <recommendedName>
        <fullName evidence="7">Major facilitator superfamily (MFS) profile domain-containing protein</fullName>
    </recommendedName>
</protein>
<feature type="compositionally biased region" description="Basic residues" evidence="5">
    <location>
        <begin position="347"/>
        <end position="358"/>
    </location>
</feature>
<evidence type="ECO:0000313" key="8">
    <source>
        <dbReference type="EMBL" id="KAK5075897.1"/>
    </source>
</evidence>
<accession>A0ABR0JWW3</accession>
<feature type="transmembrane region" description="Helical" evidence="6">
    <location>
        <begin position="674"/>
        <end position="695"/>
    </location>
</feature>
<evidence type="ECO:0000256" key="4">
    <source>
        <dbReference type="ARBA" id="ARBA00023136"/>
    </source>
</evidence>
<name>A0ABR0JWW3_9EURO</name>
<dbReference type="Gene3D" id="1.20.1720.10">
    <property type="entry name" value="Multidrug resistance protein D"/>
    <property type="match status" value="1"/>
</dbReference>
<keyword evidence="4 6" id="KW-0472">Membrane</keyword>
<comment type="caution">
    <text evidence="8">The sequence shown here is derived from an EMBL/GenBank/DDBJ whole genome shotgun (WGS) entry which is preliminary data.</text>
</comment>
<reference evidence="8 9" key="1">
    <citation type="submission" date="2023-08" db="EMBL/GenBank/DDBJ databases">
        <title>Black Yeasts Isolated from many extreme environments.</title>
        <authorList>
            <person name="Coleine C."/>
            <person name="Stajich J.E."/>
            <person name="Selbmann L."/>
        </authorList>
    </citation>
    <scope>NUCLEOTIDE SEQUENCE [LARGE SCALE GENOMIC DNA]</scope>
    <source>
        <strain evidence="8 9">CCFEE 5885</strain>
    </source>
</reference>
<dbReference type="PANTHER" id="PTHR23502:SF4">
    <property type="entry name" value="MAJOR FACILITATOR SUPERFAMILY (MFS) PROFILE DOMAIN-CONTAINING PROTEIN-RELATED"/>
    <property type="match status" value="1"/>
</dbReference>
<feature type="transmembrane region" description="Helical" evidence="6">
    <location>
        <begin position="629"/>
        <end position="653"/>
    </location>
</feature>
<feature type="transmembrane region" description="Helical" evidence="6">
    <location>
        <begin position="157"/>
        <end position="180"/>
    </location>
</feature>
<dbReference type="InterPro" id="IPR011701">
    <property type="entry name" value="MFS"/>
</dbReference>
<keyword evidence="2 6" id="KW-0812">Transmembrane</keyword>
<feature type="compositionally biased region" description="Polar residues" evidence="5">
    <location>
        <begin position="115"/>
        <end position="127"/>
    </location>
</feature>
<feature type="transmembrane region" description="Helical" evidence="6">
    <location>
        <begin position="587"/>
        <end position="609"/>
    </location>
</feature>
<dbReference type="Proteomes" id="UP001345013">
    <property type="component" value="Unassembled WGS sequence"/>
</dbReference>
<feature type="region of interest" description="Disordered" evidence="5">
    <location>
        <begin position="399"/>
        <end position="418"/>
    </location>
</feature>
<dbReference type="EMBL" id="JAVRRG010000235">
    <property type="protein sequence ID" value="KAK5075897.1"/>
    <property type="molecule type" value="Genomic_DNA"/>
</dbReference>
<feature type="compositionally biased region" description="Polar residues" evidence="5">
    <location>
        <begin position="13"/>
        <end position="22"/>
    </location>
</feature>
<dbReference type="SUPFAM" id="SSF103473">
    <property type="entry name" value="MFS general substrate transporter"/>
    <property type="match status" value="1"/>
</dbReference>
<feature type="transmembrane region" description="Helical" evidence="6">
    <location>
        <begin position="737"/>
        <end position="757"/>
    </location>
</feature>
<evidence type="ECO:0000256" key="2">
    <source>
        <dbReference type="ARBA" id="ARBA00022692"/>
    </source>
</evidence>
<feature type="region of interest" description="Disordered" evidence="5">
    <location>
        <begin position="512"/>
        <end position="538"/>
    </location>
</feature>
<keyword evidence="9" id="KW-1185">Reference proteome</keyword>
<dbReference type="InterPro" id="IPR020846">
    <property type="entry name" value="MFS_dom"/>
</dbReference>
<feature type="region of interest" description="Disordered" evidence="5">
    <location>
        <begin position="89"/>
        <end position="149"/>
    </location>
</feature>
<evidence type="ECO:0000259" key="7">
    <source>
        <dbReference type="PROSITE" id="PS50850"/>
    </source>
</evidence>
<feature type="region of interest" description="Disordered" evidence="5">
    <location>
        <begin position="429"/>
        <end position="462"/>
    </location>
</feature>
<evidence type="ECO:0000313" key="9">
    <source>
        <dbReference type="Proteomes" id="UP001345013"/>
    </source>
</evidence>
<dbReference type="InterPro" id="IPR036259">
    <property type="entry name" value="MFS_trans_sf"/>
</dbReference>
<keyword evidence="3 6" id="KW-1133">Transmembrane helix</keyword>
<feature type="transmembrane region" description="Helical" evidence="6">
    <location>
        <begin position="283"/>
        <end position="306"/>
    </location>
</feature>
<feature type="transmembrane region" description="Helical" evidence="6">
    <location>
        <begin position="200"/>
        <end position="219"/>
    </location>
</feature>
<feature type="region of interest" description="Disordered" evidence="5">
    <location>
        <begin position="1"/>
        <end position="55"/>
    </location>
</feature>
<feature type="compositionally biased region" description="Polar residues" evidence="5">
    <location>
        <begin position="517"/>
        <end position="533"/>
    </location>
</feature>
<feature type="compositionally biased region" description="Low complexity" evidence="5">
    <location>
        <begin position="376"/>
        <end position="389"/>
    </location>
</feature>
<dbReference type="Pfam" id="PF07690">
    <property type="entry name" value="MFS_1"/>
    <property type="match status" value="2"/>
</dbReference>
<dbReference type="PROSITE" id="PS50850">
    <property type="entry name" value="MFS"/>
    <property type="match status" value="1"/>
</dbReference>
<feature type="transmembrane region" description="Helical" evidence="6">
    <location>
        <begin position="312"/>
        <end position="332"/>
    </location>
</feature>
<feature type="compositionally biased region" description="Low complexity" evidence="5">
    <location>
        <begin position="98"/>
        <end position="107"/>
    </location>
</feature>
<feature type="transmembrane region" description="Helical" evidence="6">
    <location>
        <begin position="769"/>
        <end position="791"/>
    </location>
</feature>
<proteinExistence type="predicted"/>
<dbReference type="Gene3D" id="1.20.1250.20">
    <property type="entry name" value="MFS general substrate transporter like domains"/>
    <property type="match status" value="1"/>
</dbReference>
<feature type="transmembrane region" description="Helical" evidence="6">
    <location>
        <begin position="249"/>
        <end position="276"/>
    </location>
</feature>
<evidence type="ECO:0000256" key="6">
    <source>
        <dbReference type="SAM" id="Phobius"/>
    </source>
</evidence>
<dbReference type="PANTHER" id="PTHR23502">
    <property type="entry name" value="MAJOR FACILITATOR SUPERFAMILY"/>
    <property type="match status" value="1"/>
</dbReference>
<feature type="domain" description="Major facilitator superfamily (MFS) profile" evidence="7">
    <location>
        <begin position="158"/>
        <end position="792"/>
    </location>
</feature>
<evidence type="ECO:0000256" key="1">
    <source>
        <dbReference type="ARBA" id="ARBA00004141"/>
    </source>
</evidence>
<evidence type="ECO:0000256" key="5">
    <source>
        <dbReference type="SAM" id="MobiDB-lite"/>
    </source>
</evidence>
<feature type="transmembrane region" description="Helical" evidence="6">
    <location>
        <begin position="701"/>
        <end position="725"/>
    </location>
</feature>
<evidence type="ECO:0000256" key="3">
    <source>
        <dbReference type="ARBA" id="ARBA00022989"/>
    </source>
</evidence>
<feature type="region of interest" description="Disordered" evidence="5">
    <location>
        <begin position="347"/>
        <end position="391"/>
    </location>
</feature>
<organism evidence="8 9">
    <name type="scientific">Lithohypha guttulata</name>
    <dbReference type="NCBI Taxonomy" id="1690604"/>
    <lineage>
        <taxon>Eukaryota</taxon>
        <taxon>Fungi</taxon>
        <taxon>Dikarya</taxon>
        <taxon>Ascomycota</taxon>
        <taxon>Pezizomycotina</taxon>
        <taxon>Eurotiomycetes</taxon>
        <taxon>Chaetothyriomycetidae</taxon>
        <taxon>Chaetothyriales</taxon>
        <taxon>Trichomeriaceae</taxon>
        <taxon>Lithohypha</taxon>
    </lineage>
</organism>